<comment type="similarity">
    <text evidence="2">Belongs to the methyl-accepting chemotaxis (MCP) protein family.</text>
</comment>
<dbReference type="Proteomes" id="UP000188879">
    <property type="component" value="Unassembled WGS sequence"/>
</dbReference>
<organism evidence="7 8">
    <name type="scientific">Teichococcus deserti</name>
    <dbReference type="NCBI Taxonomy" id="1817963"/>
    <lineage>
        <taxon>Bacteria</taxon>
        <taxon>Pseudomonadati</taxon>
        <taxon>Pseudomonadota</taxon>
        <taxon>Alphaproteobacteria</taxon>
        <taxon>Acetobacterales</taxon>
        <taxon>Roseomonadaceae</taxon>
        <taxon>Roseomonas</taxon>
    </lineage>
</organism>
<keyword evidence="4" id="KW-0812">Transmembrane</keyword>
<dbReference type="GO" id="GO:0004888">
    <property type="term" value="F:transmembrane signaling receptor activity"/>
    <property type="evidence" value="ECO:0007669"/>
    <property type="project" value="InterPro"/>
</dbReference>
<dbReference type="SUPFAM" id="SSF58104">
    <property type="entry name" value="Methyl-accepting chemotaxis protein (MCP) signaling domain"/>
    <property type="match status" value="1"/>
</dbReference>
<dbReference type="CDD" id="cd06225">
    <property type="entry name" value="HAMP"/>
    <property type="match status" value="1"/>
</dbReference>
<dbReference type="InterPro" id="IPR003660">
    <property type="entry name" value="HAMP_dom"/>
</dbReference>
<evidence type="ECO:0000256" key="4">
    <source>
        <dbReference type="SAM" id="Phobius"/>
    </source>
</evidence>
<dbReference type="CDD" id="cd19411">
    <property type="entry name" value="MCP2201-like_sensor"/>
    <property type="match status" value="1"/>
</dbReference>
<evidence type="ECO:0000256" key="3">
    <source>
        <dbReference type="PROSITE-ProRule" id="PRU00284"/>
    </source>
</evidence>
<dbReference type="OrthoDB" id="7295762at2"/>
<keyword evidence="1 3" id="KW-0807">Transducer</keyword>
<dbReference type="InterPro" id="IPR004089">
    <property type="entry name" value="MCPsignal_dom"/>
</dbReference>
<dbReference type="Pfam" id="PF12729">
    <property type="entry name" value="4HB_MCP_1"/>
    <property type="match status" value="1"/>
</dbReference>
<dbReference type="GO" id="GO:0007165">
    <property type="term" value="P:signal transduction"/>
    <property type="evidence" value="ECO:0007669"/>
    <property type="project" value="UniProtKB-KW"/>
</dbReference>
<protein>
    <submittedName>
        <fullName evidence="7">Chemotaxis protein</fullName>
    </submittedName>
</protein>
<dbReference type="Gene3D" id="1.10.8.500">
    <property type="entry name" value="HAMP domain in histidine kinase"/>
    <property type="match status" value="1"/>
</dbReference>
<evidence type="ECO:0000313" key="7">
    <source>
        <dbReference type="EMBL" id="ONG56033.1"/>
    </source>
</evidence>
<evidence type="ECO:0000259" key="5">
    <source>
        <dbReference type="PROSITE" id="PS50111"/>
    </source>
</evidence>
<dbReference type="GO" id="GO:0016020">
    <property type="term" value="C:membrane"/>
    <property type="evidence" value="ECO:0007669"/>
    <property type="project" value="InterPro"/>
</dbReference>
<dbReference type="PANTHER" id="PTHR32089:SF112">
    <property type="entry name" value="LYSOZYME-LIKE PROTEIN-RELATED"/>
    <property type="match status" value="1"/>
</dbReference>
<evidence type="ECO:0000259" key="6">
    <source>
        <dbReference type="PROSITE" id="PS50885"/>
    </source>
</evidence>
<evidence type="ECO:0000256" key="1">
    <source>
        <dbReference type="ARBA" id="ARBA00023224"/>
    </source>
</evidence>
<gene>
    <name evidence="7" type="ORF">BKE38_07175</name>
</gene>
<feature type="domain" description="Methyl-accepting transducer" evidence="5">
    <location>
        <begin position="300"/>
        <end position="434"/>
    </location>
</feature>
<sequence length="434" mass="46331">MTLKTRLIAVLSVILLSFAGLGGLALQRLGTVQETAADIATNWMPSLAQISTATETALRLRQMVIRHVLQTDPAAMAENERNIEAERQQVEQALANYVPLVSGPEERALYESVVRSWADYFRNVAPVLEASRQGDRAGATRLIDTATQASFRSFAQALQALRRFNVDGGEAAAALANATYASAFWMISGLLAVGTLLISMLGVSLVRGISLPVQRLTGSMESMIGGNLDVVVADRDRPDEIGAMARALEVFRAKVREAERLAADQARADQQGRQRGQRVDAMIREFGEETQRALAALRGAAQRLAGTSGEMTRSAEDATRLTTTLSHASESVSSNAQTAAAATEELTASIGEITRQVGRAAEVSRNAVAETERTDRTMRELADTANRIGDVVRLIADIAGQTNLLALNATIEAARAGEAGKGFAVVASEVKNLA</sequence>
<dbReference type="PROSITE" id="PS50885">
    <property type="entry name" value="HAMP"/>
    <property type="match status" value="1"/>
</dbReference>
<dbReference type="RefSeq" id="WP_076956696.1">
    <property type="nucleotide sequence ID" value="NZ_MLCO01000055.1"/>
</dbReference>
<feature type="non-terminal residue" evidence="7">
    <location>
        <position position="434"/>
    </location>
</feature>
<dbReference type="AlphaFoldDB" id="A0A1V2H5P9"/>
<keyword evidence="4" id="KW-0472">Membrane</keyword>
<dbReference type="SMART" id="SM00283">
    <property type="entry name" value="MA"/>
    <property type="match status" value="1"/>
</dbReference>
<dbReference type="PANTHER" id="PTHR32089">
    <property type="entry name" value="METHYL-ACCEPTING CHEMOTAXIS PROTEIN MCPB"/>
    <property type="match status" value="1"/>
</dbReference>
<dbReference type="Gene3D" id="1.10.287.950">
    <property type="entry name" value="Methyl-accepting chemotaxis protein"/>
    <property type="match status" value="1"/>
</dbReference>
<dbReference type="EMBL" id="MLCO01000055">
    <property type="protein sequence ID" value="ONG56033.1"/>
    <property type="molecule type" value="Genomic_DNA"/>
</dbReference>
<dbReference type="PROSITE" id="PS50111">
    <property type="entry name" value="CHEMOTAXIS_TRANSDUC_2"/>
    <property type="match status" value="1"/>
</dbReference>
<evidence type="ECO:0000313" key="8">
    <source>
        <dbReference type="Proteomes" id="UP000188879"/>
    </source>
</evidence>
<evidence type="ECO:0000256" key="2">
    <source>
        <dbReference type="ARBA" id="ARBA00029447"/>
    </source>
</evidence>
<keyword evidence="8" id="KW-1185">Reference proteome</keyword>
<name>A0A1V2H5P9_9PROT</name>
<comment type="caution">
    <text evidence="7">The sequence shown here is derived from an EMBL/GenBank/DDBJ whole genome shotgun (WGS) entry which is preliminary data.</text>
</comment>
<reference evidence="7 8" key="1">
    <citation type="submission" date="2016-10" db="EMBL/GenBank/DDBJ databases">
        <title>Draft Genome sequence of Roseomonas sp. strain M3.</title>
        <authorList>
            <person name="Subhash Y."/>
            <person name="Lee S."/>
        </authorList>
    </citation>
    <scope>NUCLEOTIDE SEQUENCE [LARGE SCALE GENOMIC DNA]</scope>
    <source>
        <strain evidence="7 8">M3</strain>
    </source>
</reference>
<feature type="transmembrane region" description="Helical" evidence="4">
    <location>
        <begin position="183"/>
        <end position="206"/>
    </location>
</feature>
<dbReference type="SMART" id="SM00304">
    <property type="entry name" value="HAMP"/>
    <property type="match status" value="1"/>
</dbReference>
<dbReference type="Pfam" id="PF00015">
    <property type="entry name" value="MCPsignal"/>
    <property type="match status" value="1"/>
</dbReference>
<dbReference type="GO" id="GO:0006935">
    <property type="term" value="P:chemotaxis"/>
    <property type="evidence" value="ECO:0007669"/>
    <property type="project" value="InterPro"/>
</dbReference>
<accession>A0A1V2H5P9</accession>
<dbReference type="InterPro" id="IPR004090">
    <property type="entry name" value="Chemotax_Me-accpt_rcpt"/>
</dbReference>
<keyword evidence="4" id="KW-1133">Transmembrane helix</keyword>
<dbReference type="InterPro" id="IPR047347">
    <property type="entry name" value="YvaQ-like_sensor"/>
</dbReference>
<feature type="domain" description="HAMP" evidence="6">
    <location>
        <begin position="207"/>
        <end position="260"/>
    </location>
</feature>
<dbReference type="InterPro" id="IPR024478">
    <property type="entry name" value="HlyB_4HB_MCP"/>
</dbReference>
<dbReference type="PRINTS" id="PR00260">
    <property type="entry name" value="CHEMTRNSDUCR"/>
</dbReference>
<dbReference type="Pfam" id="PF00672">
    <property type="entry name" value="HAMP"/>
    <property type="match status" value="1"/>
</dbReference>
<proteinExistence type="inferred from homology"/>